<evidence type="ECO:0000313" key="1">
    <source>
        <dbReference type="EMBL" id="KAA0970553.1"/>
    </source>
</evidence>
<evidence type="ECO:0008006" key="3">
    <source>
        <dbReference type="Google" id="ProtNLM"/>
    </source>
</evidence>
<evidence type="ECO:0000313" key="2">
    <source>
        <dbReference type="Proteomes" id="UP000324738"/>
    </source>
</evidence>
<name>A0A5B0DVV1_9HYPH</name>
<dbReference type="Proteomes" id="UP000324738">
    <property type="component" value="Unassembled WGS sequence"/>
</dbReference>
<proteinExistence type="predicted"/>
<organism evidence="1 2">
    <name type="scientific">Aureimonas fodinaquatilis</name>
    <dbReference type="NCBI Taxonomy" id="2565783"/>
    <lineage>
        <taxon>Bacteria</taxon>
        <taxon>Pseudomonadati</taxon>
        <taxon>Pseudomonadota</taxon>
        <taxon>Alphaproteobacteria</taxon>
        <taxon>Hyphomicrobiales</taxon>
        <taxon>Aurantimonadaceae</taxon>
        <taxon>Aureimonas</taxon>
    </lineage>
</organism>
<dbReference type="RefSeq" id="WP_149299633.1">
    <property type="nucleotide sequence ID" value="NZ_VTWH01000002.1"/>
</dbReference>
<sequence>MMRLARVTGALLSVVLLVAMLATAAGYILLGTEFGQSFVRNRAETALASFVGPAYQIELGSQSYALRPDGTLAVQWSNVALAPKDAPGTRTEIEHFAVAVRLLPLISGGLQFGQFEISGARLDLNSLLPDKPSTQTDNSKNISALEGDVKAASEVVTELPTATFLARTIQGTIENIERHLAVLQSFRFSRVVFSDISITGIPGLANQQSGLHVASAELLRNDEGFLQLDTQIDFGVLPIRLTGNAEFSDIDGRLTRLALNSGKLNLVEIAPPAPETDREDERAFGSDATLEVELAAARDTDDPVLTSDLRLKIGAGAVQLGLNHTRVEEGEIHLRYRSNEEKIVFLPSPFRFRDVSFVADGVLQAAAVGGALSFDRLDFDLHAKNIRSKVGSSAEQQAEVELNGMFDPVEKKLELRRGEVRTDGGTLSAGGSMAYATPDALTHFEFTTDRLTAQALRAFWPFNVAGKARRWVLGHLGNDGVATSGRIAIHARHDRLGSAFGKMGNPTDQELQIDLSVANADLITVGDLPRLYHVNGTLTTRGSETAIRVSDAMVQDMDAVVLADSSVVLSKPVLGNRRDQLIDLDLNLAGSVPQLLQIANARPIQALRSLDILPEKASGTATVQASINLRVGSEIPAADQLLGWQVKANLTDAAPGSPIEGRTFSQVNGTLDIVPERLTGNLKTRMDGSPAQLGLRIPIQKDVAEARNITVDLLVEAGQAGNVVPGLEAIVTGPFNVKTQMSDKPTRVSVDLTGATVNIPAIAWRKGKGIAATLELETVSADNTTRLENMRLTGAGFSASGKAVLDGNGLQSAELTGLSLNPDDDVSLTARRSDSGYSLVITGKSFDARPILQDIKAGIGQKGGSDRKSLSLNIEANIDRVGGFNGQRLSNFAMNYQSRRGALTALSISGVADKGQIAGDLSRRDGVDVISLSSGNAGSLLGFSGFYSHMRGGGALIELSGTNDQGYVGKITMRDFTLVDEPRLERIVGTTPVEGQASLAHAIGKDLRTSQAFFDQAYAEIVFSSGTLRVANGIVRGPVFGSSFDGILYDSQGQISISGSFMPAYGLNRVFGALPLVGQVLGNGNEGGLLGITYRLSGAFTKPTLTVNPISLIAPGIFRQIFAY</sequence>
<dbReference type="OrthoDB" id="7161641at2"/>
<accession>A0A5B0DVV1</accession>
<protein>
    <recommendedName>
        <fullName evidence="3">DUF3971 domain-containing protein</fullName>
    </recommendedName>
</protein>
<comment type="caution">
    <text evidence="1">The sequence shown here is derived from an EMBL/GenBank/DDBJ whole genome shotgun (WGS) entry which is preliminary data.</text>
</comment>
<dbReference type="AlphaFoldDB" id="A0A5B0DVV1"/>
<keyword evidence="2" id="KW-1185">Reference proteome</keyword>
<reference evidence="1 2" key="1">
    <citation type="submission" date="2019-08" db="EMBL/GenBank/DDBJ databases">
        <title>Aureimonas fodiniaquatilis sp. nov., isolated from a coal mine wastewater.</title>
        <authorList>
            <person name="Kim W."/>
        </authorList>
    </citation>
    <scope>NUCLEOTIDE SEQUENCE [LARGE SCALE GENOMIC DNA]</scope>
    <source>
        <strain evidence="1 2">CAU 1482</strain>
    </source>
</reference>
<dbReference type="EMBL" id="VTWH01000002">
    <property type="protein sequence ID" value="KAA0970553.1"/>
    <property type="molecule type" value="Genomic_DNA"/>
</dbReference>
<gene>
    <name evidence="1" type="ORF">FPY71_08610</name>
</gene>